<dbReference type="AlphaFoldDB" id="A0A7S0FX06"/>
<dbReference type="EMBL" id="HBEG01047081">
    <property type="protein sequence ID" value="CAD8384965.1"/>
    <property type="molecule type" value="Transcribed_RNA"/>
</dbReference>
<sequence>MVSVWCCGAPCKVTIEEVPDDDYAKQVEEEMRRPGVVQQISALALEDTESDATFPVKILPAREGLATSAVRLLSAVWLTAQGSKYVLRRRQDLPEEAFISTETAVELSEKYGGIVTVSYGWLSEWHPDPTGFYMEAVRHYLRVHLEKFGCRFKDVGVFWDFASHLMVKTGDHHPSVENDCVSFLYAGLSTFVIQVTQMPKYGRLAGGVELNRTPYELRGWCLYETAISALLKDSNQLLNLGLAEAELASGDKGWHEVTTKAAAGGRRSPLAPDDFAAELAQTEFTSNNESKRILSQYIELFTKAAPTVRVLRLNNDSAGSGWGEKEFGQLFRALPAFTSCTSLHLMGHQNLGEQELQMLKDVLPKLDALQKVELPKRLRDTNEAHVLRAAWKAAGKPMRLLCWS</sequence>
<name>A0A7S0FX06_9DINO</name>
<protein>
    <submittedName>
        <fullName evidence="1">Uncharacterized protein</fullName>
    </submittedName>
</protein>
<reference evidence="1" key="1">
    <citation type="submission" date="2021-01" db="EMBL/GenBank/DDBJ databases">
        <authorList>
            <person name="Corre E."/>
            <person name="Pelletier E."/>
            <person name="Niang G."/>
            <person name="Scheremetjew M."/>
            <person name="Finn R."/>
            <person name="Kale V."/>
            <person name="Holt S."/>
            <person name="Cochrane G."/>
            <person name="Meng A."/>
            <person name="Brown T."/>
            <person name="Cohen L."/>
        </authorList>
    </citation>
    <scope>NUCLEOTIDE SEQUENCE</scope>
    <source>
        <strain evidence="1">Pbaha01</strain>
    </source>
</reference>
<evidence type="ECO:0000313" key="1">
    <source>
        <dbReference type="EMBL" id="CAD8384965.1"/>
    </source>
</evidence>
<gene>
    <name evidence="1" type="ORF">PBAH0796_LOCUS28653</name>
</gene>
<organism evidence="1">
    <name type="scientific">Pyrodinium bahamense</name>
    <dbReference type="NCBI Taxonomy" id="73915"/>
    <lineage>
        <taxon>Eukaryota</taxon>
        <taxon>Sar</taxon>
        <taxon>Alveolata</taxon>
        <taxon>Dinophyceae</taxon>
        <taxon>Gonyaulacales</taxon>
        <taxon>Pyrocystaceae</taxon>
        <taxon>Pyrodinium</taxon>
    </lineage>
</organism>
<proteinExistence type="predicted"/>
<accession>A0A7S0FX06</accession>